<reference evidence="1" key="1">
    <citation type="submission" date="2022-10" db="EMBL/GenBank/DDBJ databases">
        <title>Novel sulphate-reducing endosymbionts in the free-living metamonad Anaeramoeba.</title>
        <authorList>
            <person name="Jerlstrom-Hultqvist J."/>
            <person name="Cepicka I."/>
            <person name="Gallot-Lavallee L."/>
            <person name="Salas-Leiva D."/>
            <person name="Curtis B.A."/>
            <person name="Zahonova K."/>
            <person name="Pipaliya S."/>
            <person name="Dacks J."/>
            <person name="Roger A.J."/>
        </authorList>
    </citation>
    <scope>NUCLEOTIDE SEQUENCE</scope>
    <source>
        <strain evidence="1">BMAN</strain>
    </source>
</reference>
<evidence type="ECO:0000313" key="1">
    <source>
        <dbReference type="EMBL" id="KAJ5073580.1"/>
    </source>
</evidence>
<sequence length="116" mass="14119">MKLVQIFTFSIQQKEIQNQIQIQQPYFMDRWEQFIFSKFLMKIKLKQFNFEQIIIIFIKMKFSNIQVQNLKKIKNLLNESSTNIIKNIQHNKKMIHLQQLLQDIIHCLGGFEDIFI</sequence>
<name>A0A9Q0LLZ6_ANAIG</name>
<dbReference type="EMBL" id="JAPDFW010000074">
    <property type="protein sequence ID" value="KAJ5073580.1"/>
    <property type="molecule type" value="Genomic_DNA"/>
</dbReference>
<organism evidence="1 2">
    <name type="scientific">Anaeramoeba ignava</name>
    <name type="common">Anaerobic marine amoeba</name>
    <dbReference type="NCBI Taxonomy" id="1746090"/>
    <lineage>
        <taxon>Eukaryota</taxon>
        <taxon>Metamonada</taxon>
        <taxon>Anaeramoebidae</taxon>
        <taxon>Anaeramoeba</taxon>
    </lineage>
</organism>
<accession>A0A9Q0LLZ6</accession>
<dbReference type="Proteomes" id="UP001149090">
    <property type="component" value="Unassembled WGS sequence"/>
</dbReference>
<keyword evidence="2" id="KW-1185">Reference proteome</keyword>
<protein>
    <submittedName>
        <fullName evidence="1">Uncharacterized protein</fullName>
    </submittedName>
</protein>
<proteinExistence type="predicted"/>
<evidence type="ECO:0000313" key="2">
    <source>
        <dbReference type="Proteomes" id="UP001149090"/>
    </source>
</evidence>
<comment type="caution">
    <text evidence="1">The sequence shown here is derived from an EMBL/GenBank/DDBJ whole genome shotgun (WGS) entry which is preliminary data.</text>
</comment>
<dbReference type="AlphaFoldDB" id="A0A9Q0LLZ6"/>
<gene>
    <name evidence="1" type="ORF">M0811_08697</name>
</gene>